<dbReference type="EMBL" id="CP113517">
    <property type="protein sequence ID" value="WAR46954.1"/>
    <property type="molecule type" value="Genomic_DNA"/>
</dbReference>
<accession>A0ABY7GRB0</accession>
<evidence type="ECO:0000313" key="2">
    <source>
        <dbReference type="Proteomes" id="UP001162780"/>
    </source>
</evidence>
<name>A0ABY7GRB0_9GAMM</name>
<gene>
    <name evidence="1" type="ORF">NM686_010705</name>
</gene>
<reference evidence="1" key="1">
    <citation type="submission" date="2022-11" db="EMBL/GenBank/DDBJ databases">
        <title>Methylomonas rapida sp. nov., Carotenoid-Producing Obligate Methanotrophs with High Growth Characteristics and Biotechnological Potential.</title>
        <authorList>
            <person name="Tikhonova E.N."/>
            <person name="Suleimanov R.Z."/>
            <person name="Miroshnikov K."/>
            <person name="Oshkin I.Y."/>
            <person name="Belova S.E."/>
            <person name="Danilova O.V."/>
            <person name="Ashikhmin A."/>
            <person name="Konopkin A."/>
            <person name="But S.Y."/>
            <person name="Khmelenina V.N."/>
            <person name="Kuznetsov N."/>
            <person name="Pimenov N.V."/>
            <person name="Dedysh S.N."/>
        </authorList>
    </citation>
    <scope>NUCLEOTIDE SEQUENCE</scope>
    <source>
        <strain evidence="1">MP1</strain>
    </source>
</reference>
<organism evidence="1 2">
    <name type="scientific">Methylomonas rapida</name>
    <dbReference type="NCBI Taxonomy" id="2963939"/>
    <lineage>
        <taxon>Bacteria</taxon>
        <taxon>Pseudomonadati</taxon>
        <taxon>Pseudomonadota</taxon>
        <taxon>Gammaproteobacteria</taxon>
        <taxon>Methylococcales</taxon>
        <taxon>Methylococcaceae</taxon>
        <taxon>Methylomonas</taxon>
    </lineage>
</organism>
<dbReference type="Proteomes" id="UP001162780">
    <property type="component" value="Chromosome"/>
</dbReference>
<sequence>MLKVDFENRKSPEDIARHLDGYRSQIPFATSLAINRTADLVRKAIVAEMKRVFDRPTPFTLNSLYVSPSNKDKLEAVVWLKDGNDVVKAGPYATMTKDGVNWSRYQPKDIAKSGNVGTPATKYLGPEIFGGQRNARNSERRLRDAGLLGSSMFTTPAKGAEALLDKYGNMSGSFVKQILSGLQAADYALGWTSNVTARSIARNPDRAMYFVVGGKENPQGIARRKPGLRDIGKDSKGKWQVTRRRSPKGQAICGPLEPVLWFVKAPNYEPRLDFFGIGRKAIDENLERELVKAMKYAIKTAR</sequence>
<keyword evidence="2" id="KW-1185">Reference proteome</keyword>
<dbReference type="RefSeq" id="WP_255187862.1">
    <property type="nucleotide sequence ID" value="NZ_CP113517.1"/>
</dbReference>
<protein>
    <submittedName>
        <fullName evidence="1">Uncharacterized protein</fullName>
    </submittedName>
</protein>
<evidence type="ECO:0000313" key="1">
    <source>
        <dbReference type="EMBL" id="WAR46954.1"/>
    </source>
</evidence>
<proteinExistence type="predicted"/>